<dbReference type="SUPFAM" id="SSF52218">
    <property type="entry name" value="Flavoproteins"/>
    <property type="match status" value="1"/>
</dbReference>
<dbReference type="GO" id="GO:0010181">
    <property type="term" value="F:FMN binding"/>
    <property type="evidence" value="ECO:0007669"/>
    <property type="project" value="TreeGrafter"/>
</dbReference>
<dbReference type="Gene3D" id="3.40.50.360">
    <property type="match status" value="1"/>
</dbReference>
<reference evidence="3 4" key="1">
    <citation type="submission" date="2016-11" db="EMBL/GenBank/DDBJ databases">
        <authorList>
            <person name="Jaros S."/>
            <person name="Januszkiewicz K."/>
            <person name="Wedrychowicz H."/>
        </authorList>
    </citation>
    <scope>NUCLEOTIDE SEQUENCE [LARGE SCALE GENOMIC DNA]</scope>
    <source>
        <strain evidence="3 4">DSM 24787</strain>
    </source>
</reference>
<feature type="domain" description="Flavodoxin-like fold" evidence="2">
    <location>
        <begin position="1"/>
        <end position="170"/>
    </location>
</feature>
<dbReference type="AlphaFoldDB" id="A0A1N6EC65"/>
<dbReference type="Pfam" id="PF02525">
    <property type="entry name" value="Flavodoxin_2"/>
    <property type="match status" value="1"/>
</dbReference>
<keyword evidence="4" id="KW-1185">Reference proteome</keyword>
<dbReference type="RefSeq" id="WP_074238615.1">
    <property type="nucleotide sequence ID" value="NZ_FSRA01000001.1"/>
</dbReference>
<evidence type="ECO:0000313" key="3">
    <source>
        <dbReference type="EMBL" id="SIN80610.1"/>
    </source>
</evidence>
<dbReference type="EMBL" id="FSRA01000001">
    <property type="protein sequence ID" value="SIN80610.1"/>
    <property type="molecule type" value="Genomic_DNA"/>
</dbReference>
<name>A0A1N6EC65_9BACT</name>
<dbReference type="OrthoDB" id="652200at2"/>
<evidence type="ECO:0000259" key="2">
    <source>
        <dbReference type="Pfam" id="PF02525"/>
    </source>
</evidence>
<gene>
    <name evidence="3" type="ORF">SAMN04488055_1473</name>
</gene>
<dbReference type="GO" id="GO:0003955">
    <property type="term" value="F:NAD(P)H dehydrogenase (quinone) activity"/>
    <property type="evidence" value="ECO:0007669"/>
    <property type="project" value="TreeGrafter"/>
</dbReference>
<evidence type="ECO:0000313" key="4">
    <source>
        <dbReference type="Proteomes" id="UP000185003"/>
    </source>
</evidence>
<sequence length="176" mass="21143">MKTLVVIIHPDLKSSLINKRWIQELEKFPDKYLVHDLHRLYPDEKIDIEKEQHLIEAHDKIIFQFPFYWFNCPPFFKKWLDEVLTHGWAYGSNSNYHLQHKKIALGITAGIDEVDYRATGRYKYTLQQLTTPFEITFQYVKADYRHFFAFYGSEHYATEERIAENAKDYISFIEAL</sequence>
<dbReference type="InterPro" id="IPR029039">
    <property type="entry name" value="Flavoprotein-like_sf"/>
</dbReference>
<dbReference type="InterPro" id="IPR046980">
    <property type="entry name" value="KefG/KefF"/>
</dbReference>
<dbReference type="STRING" id="536979.SAMN04488055_1473"/>
<dbReference type="InterPro" id="IPR003680">
    <property type="entry name" value="Flavodoxin_fold"/>
</dbReference>
<accession>A0A1N6EC65</accession>
<dbReference type="PANTHER" id="PTHR47307">
    <property type="entry name" value="GLUTATHIONE-REGULATED POTASSIUM-EFFLUX SYSTEM ANCILLARY PROTEIN KEFG"/>
    <property type="match status" value="1"/>
</dbReference>
<organism evidence="3 4">
    <name type="scientific">Chitinophaga niabensis</name>
    <dbReference type="NCBI Taxonomy" id="536979"/>
    <lineage>
        <taxon>Bacteria</taxon>
        <taxon>Pseudomonadati</taxon>
        <taxon>Bacteroidota</taxon>
        <taxon>Chitinophagia</taxon>
        <taxon>Chitinophagales</taxon>
        <taxon>Chitinophagaceae</taxon>
        <taxon>Chitinophaga</taxon>
    </lineage>
</organism>
<dbReference type="GO" id="GO:0009055">
    <property type="term" value="F:electron transfer activity"/>
    <property type="evidence" value="ECO:0007669"/>
    <property type="project" value="TreeGrafter"/>
</dbReference>
<protein>
    <submittedName>
        <fullName evidence="3">Putative NADPH-quinone reductase (Modulator of drug activity B)</fullName>
    </submittedName>
</protein>
<dbReference type="PANTHER" id="PTHR47307:SF1">
    <property type="entry name" value="GLUTATHIONE-REGULATED POTASSIUM-EFFLUX SYSTEM ANCILLARY PROTEIN KEFG"/>
    <property type="match status" value="1"/>
</dbReference>
<keyword evidence="1" id="KW-0560">Oxidoreductase</keyword>
<evidence type="ECO:0000256" key="1">
    <source>
        <dbReference type="ARBA" id="ARBA00023002"/>
    </source>
</evidence>
<dbReference type="Proteomes" id="UP000185003">
    <property type="component" value="Unassembled WGS sequence"/>
</dbReference>
<proteinExistence type="predicted"/>